<protein>
    <submittedName>
        <fullName evidence="8">Cytochrome b/b6 domain-containing protein</fullName>
    </submittedName>
</protein>
<dbReference type="InterPro" id="IPR016174">
    <property type="entry name" value="Di-haem_cyt_TM"/>
</dbReference>
<feature type="transmembrane region" description="Helical" evidence="6">
    <location>
        <begin position="99"/>
        <end position="121"/>
    </location>
</feature>
<feature type="transmembrane region" description="Helical" evidence="6">
    <location>
        <begin position="141"/>
        <end position="161"/>
    </location>
</feature>
<feature type="transmembrane region" description="Helical" evidence="6">
    <location>
        <begin position="54"/>
        <end position="78"/>
    </location>
</feature>
<proteinExistence type="predicted"/>
<keyword evidence="3 6" id="KW-0812">Transmembrane</keyword>
<dbReference type="SUPFAM" id="SSF81342">
    <property type="entry name" value="Transmembrane di-heme cytochromes"/>
    <property type="match status" value="1"/>
</dbReference>
<keyword evidence="2" id="KW-1003">Cell membrane</keyword>
<gene>
    <name evidence="8" type="ORF">ENR15_03960</name>
</gene>
<evidence type="ECO:0000256" key="5">
    <source>
        <dbReference type="ARBA" id="ARBA00023136"/>
    </source>
</evidence>
<evidence type="ECO:0000259" key="7">
    <source>
        <dbReference type="Pfam" id="PF01292"/>
    </source>
</evidence>
<dbReference type="EMBL" id="DSPX01000039">
    <property type="protein sequence ID" value="HGF99830.1"/>
    <property type="molecule type" value="Genomic_DNA"/>
</dbReference>
<dbReference type="GO" id="GO:0009055">
    <property type="term" value="F:electron transfer activity"/>
    <property type="evidence" value="ECO:0007669"/>
    <property type="project" value="InterPro"/>
</dbReference>
<evidence type="ECO:0000256" key="6">
    <source>
        <dbReference type="SAM" id="Phobius"/>
    </source>
</evidence>
<dbReference type="Gene3D" id="1.20.950.20">
    <property type="entry name" value="Transmembrane di-heme cytochromes, Chain C"/>
    <property type="match status" value="1"/>
</dbReference>
<evidence type="ECO:0000256" key="3">
    <source>
        <dbReference type="ARBA" id="ARBA00022692"/>
    </source>
</evidence>
<dbReference type="GO" id="GO:0022904">
    <property type="term" value="P:respiratory electron transport chain"/>
    <property type="evidence" value="ECO:0007669"/>
    <property type="project" value="InterPro"/>
</dbReference>
<dbReference type="Pfam" id="PF01292">
    <property type="entry name" value="Ni_hydr_CYTB"/>
    <property type="match status" value="1"/>
</dbReference>
<sequence length="201" mass="22923">MKPSPPYQPLLLRLLHSVNAFLVIGALISGFLVYDSWDGRFGGLGLFTKNRELIDIHGTFGFFLLFAFIAFAIYSIRIGRKRLAPADTARKLQQVGKPIWWWTLHQLANTLMLVALTLSVVSGKLQNEHWLPKGELNHPAYLAHLLAWLILALSLGLHLLMSAKAGGLALWQSMVNVNYRAEEHPRHWPAKVRDWLRHPHW</sequence>
<feature type="domain" description="Cytochrome b561 bacterial/Ni-hydrogenase" evidence="7">
    <location>
        <begin position="8"/>
        <end position="175"/>
    </location>
</feature>
<dbReference type="InterPro" id="IPR011577">
    <property type="entry name" value="Cyt_b561_bac/Ni-Hgenase"/>
</dbReference>
<evidence type="ECO:0000256" key="4">
    <source>
        <dbReference type="ARBA" id="ARBA00022989"/>
    </source>
</evidence>
<comment type="caution">
    <text evidence="8">The sequence shown here is derived from an EMBL/GenBank/DDBJ whole genome shotgun (WGS) entry which is preliminary data.</text>
</comment>
<dbReference type="GO" id="GO:0005886">
    <property type="term" value="C:plasma membrane"/>
    <property type="evidence" value="ECO:0007669"/>
    <property type="project" value="UniProtKB-SubCell"/>
</dbReference>
<evidence type="ECO:0000313" key="8">
    <source>
        <dbReference type="EMBL" id="HGF99830.1"/>
    </source>
</evidence>
<dbReference type="AlphaFoldDB" id="A0A7C3VNH3"/>
<comment type="subcellular location">
    <subcellularLocation>
        <location evidence="1">Cell membrane</location>
        <topology evidence="1">Multi-pass membrane protein</topology>
    </subcellularLocation>
</comment>
<organism evidence="8">
    <name type="scientific">Planktothricoides sp. SpSt-374</name>
    <dbReference type="NCBI Taxonomy" id="2282167"/>
    <lineage>
        <taxon>Bacteria</taxon>
        <taxon>Bacillati</taxon>
        <taxon>Cyanobacteriota</taxon>
        <taxon>Cyanophyceae</taxon>
        <taxon>Oscillatoriophycideae</taxon>
        <taxon>Oscillatoriales</taxon>
        <taxon>Oscillatoriaceae</taxon>
        <taxon>Planktothricoides</taxon>
    </lineage>
</organism>
<keyword evidence="5 6" id="KW-0472">Membrane</keyword>
<keyword evidence="4 6" id="KW-1133">Transmembrane helix</keyword>
<evidence type="ECO:0000256" key="1">
    <source>
        <dbReference type="ARBA" id="ARBA00004651"/>
    </source>
</evidence>
<reference evidence="8" key="1">
    <citation type="journal article" date="2020" name="mSystems">
        <title>Genome- and Community-Level Interaction Insights into Carbon Utilization and Element Cycling Functions of Hydrothermarchaeota in Hydrothermal Sediment.</title>
        <authorList>
            <person name="Zhou Z."/>
            <person name="Liu Y."/>
            <person name="Xu W."/>
            <person name="Pan J."/>
            <person name="Luo Z.H."/>
            <person name="Li M."/>
        </authorList>
    </citation>
    <scope>NUCLEOTIDE SEQUENCE [LARGE SCALE GENOMIC DNA]</scope>
    <source>
        <strain evidence="8">SpSt-374</strain>
    </source>
</reference>
<accession>A0A7C3VNH3</accession>
<feature type="transmembrane region" description="Helical" evidence="6">
    <location>
        <begin position="12"/>
        <end position="34"/>
    </location>
</feature>
<name>A0A7C3VNH3_9CYAN</name>
<evidence type="ECO:0000256" key="2">
    <source>
        <dbReference type="ARBA" id="ARBA00022475"/>
    </source>
</evidence>